<name>A0A2G1W728_9BACT</name>
<comment type="caution">
    <text evidence="8">The sequence shown here is derived from an EMBL/GenBank/DDBJ whole genome shotgun (WGS) entry which is preliminary data.</text>
</comment>
<feature type="transmembrane region" description="Helical" evidence="6">
    <location>
        <begin position="130"/>
        <end position="149"/>
    </location>
</feature>
<evidence type="ECO:0000256" key="5">
    <source>
        <dbReference type="SAM" id="MobiDB-lite"/>
    </source>
</evidence>
<accession>A0A2G1W728</accession>
<feature type="transmembrane region" description="Helical" evidence="6">
    <location>
        <begin position="211"/>
        <end position="232"/>
    </location>
</feature>
<feature type="transmembrane region" description="Helical" evidence="6">
    <location>
        <begin position="169"/>
        <end position="190"/>
    </location>
</feature>
<evidence type="ECO:0000256" key="1">
    <source>
        <dbReference type="ARBA" id="ARBA00004141"/>
    </source>
</evidence>
<evidence type="ECO:0000256" key="2">
    <source>
        <dbReference type="ARBA" id="ARBA00022692"/>
    </source>
</evidence>
<keyword evidence="9" id="KW-1185">Reference proteome</keyword>
<dbReference type="AlphaFoldDB" id="A0A2G1W728"/>
<gene>
    <name evidence="8" type="ORF">CEE69_13345</name>
</gene>
<feature type="domain" description="Yip1" evidence="7">
    <location>
        <begin position="36"/>
        <end position="224"/>
    </location>
</feature>
<dbReference type="GeneID" id="90609091"/>
<dbReference type="Proteomes" id="UP000225740">
    <property type="component" value="Unassembled WGS sequence"/>
</dbReference>
<keyword evidence="3 6" id="KW-1133">Transmembrane helix</keyword>
<evidence type="ECO:0000313" key="9">
    <source>
        <dbReference type="Proteomes" id="UP000225740"/>
    </source>
</evidence>
<organism evidence="8 9">
    <name type="scientific">Rhodopirellula bahusiensis</name>
    <dbReference type="NCBI Taxonomy" id="2014065"/>
    <lineage>
        <taxon>Bacteria</taxon>
        <taxon>Pseudomonadati</taxon>
        <taxon>Planctomycetota</taxon>
        <taxon>Planctomycetia</taxon>
        <taxon>Pirellulales</taxon>
        <taxon>Pirellulaceae</taxon>
        <taxon>Rhodopirellula</taxon>
    </lineage>
</organism>
<dbReference type="EMBL" id="NIZW01000009">
    <property type="protein sequence ID" value="PHQ34845.1"/>
    <property type="molecule type" value="Genomic_DNA"/>
</dbReference>
<comment type="subcellular location">
    <subcellularLocation>
        <location evidence="1">Membrane</location>
        <topology evidence="1">Multi-pass membrane protein</topology>
    </subcellularLocation>
</comment>
<dbReference type="GO" id="GO:0016020">
    <property type="term" value="C:membrane"/>
    <property type="evidence" value="ECO:0007669"/>
    <property type="project" value="UniProtKB-SubCell"/>
</dbReference>
<evidence type="ECO:0000256" key="3">
    <source>
        <dbReference type="ARBA" id="ARBA00022989"/>
    </source>
</evidence>
<dbReference type="InterPro" id="IPR006977">
    <property type="entry name" value="Yip1_dom"/>
</dbReference>
<feature type="region of interest" description="Disordered" evidence="5">
    <location>
        <begin position="1"/>
        <end position="25"/>
    </location>
</feature>
<evidence type="ECO:0000313" key="8">
    <source>
        <dbReference type="EMBL" id="PHQ34845.1"/>
    </source>
</evidence>
<proteinExistence type="predicted"/>
<dbReference type="Pfam" id="PF04893">
    <property type="entry name" value="Yip1"/>
    <property type="match status" value="1"/>
</dbReference>
<dbReference type="RefSeq" id="WP_099261148.1">
    <property type="nucleotide sequence ID" value="NZ_NIZW01000009.1"/>
</dbReference>
<evidence type="ECO:0000259" key="7">
    <source>
        <dbReference type="Pfam" id="PF04893"/>
    </source>
</evidence>
<feature type="transmembrane region" description="Helical" evidence="6">
    <location>
        <begin position="86"/>
        <end position="110"/>
    </location>
</feature>
<protein>
    <recommendedName>
        <fullName evidence="7">Yip1 domain-containing protein</fullName>
    </recommendedName>
</protein>
<sequence length="233" mass="25145">MSDYQNPYSTPQATADNSFQRPSEHDLQGEFKPFKTIWLSPRRTVRQIVSVDPTLHVLLLACLSGVGETLDRASMRNLGDVVSLPVIIAIACLLGPVGGIVGLWIGSWLIAFTGKWIGGTGTSETVRTAITWASVPTIVAMLLWIPQLLMMREELFTSETPRLEANPGLIVPVLALSLVEIVLAVWSFVLMCNTIAEVQSFGSAWRGFSNMLLAGAVVFVPIIALVLVAIAAG</sequence>
<evidence type="ECO:0000256" key="4">
    <source>
        <dbReference type="ARBA" id="ARBA00023136"/>
    </source>
</evidence>
<evidence type="ECO:0000256" key="6">
    <source>
        <dbReference type="SAM" id="Phobius"/>
    </source>
</evidence>
<dbReference type="OrthoDB" id="2987623at2"/>
<feature type="compositionally biased region" description="Polar residues" evidence="5">
    <location>
        <begin position="1"/>
        <end position="21"/>
    </location>
</feature>
<keyword evidence="2 6" id="KW-0812">Transmembrane</keyword>
<reference evidence="8 9" key="1">
    <citation type="submission" date="2017-06" db="EMBL/GenBank/DDBJ databases">
        <title>Description of Rhodopirellula bahusiensis sp. nov.</title>
        <authorList>
            <person name="Kizina J."/>
            <person name="Harder J."/>
        </authorList>
    </citation>
    <scope>NUCLEOTIDE SEQUENCE [LARGE SCALE GENOMIC DNA]</scope>
    <source>
        <strain evidence="8 9">SWK21</strain>
    </source>
</reference>
<keyword evidence="4 6" id="KW-0472">Membrane</keyword>